<feature type="domain" description="HTH marR-type" evidence="4">
    <location>
        <begin position="12"/>
        <end position="144"/>
    </location>
</feature>
<dbReference type="InterPro" id="IPR023187">
    <property type="entry name" value="Tscrpt_reg_MarR-type_CS"/>
</dbReference>
<evidence type="ECO:0000313" key="5">
    <source>
        <dbReference type="EMBL" id="WPB83865.1"/>
    </source>
</evidence>
<evidence type="ECO:0000259" key="4">
    <source>
        <dbReference type="PROSITE" id="PS50995"/>
    </source>
</evidence>
<dbReference type="PROSITE" id="PS01117">
    <property type="entry name" value="HTH_MARR_1"/>
    <property type="match status" value="1"/>
</dbReference>
<evidence type="ECO:0000256" key="2">
    <source>
        <dbReference type="ARBA" id="ARBA00023125"/>
    </source>
</evidence>
<dbReference type="PANTHER" id="PTHR42756">
    <property type="entry name" value="TRANSCRIPTIONAL REGULATOR, MARR"/>
    <property type="match status" value="1"/>
</dbReference>
<dbReference type="PANTHER" id="PTHR42756:SF1">
    <property type="entry name" value="TRANSCRIPTIONAL REPRESSOR OF EMRAB OPERON"/>
    <property type="match status" value="1"/>
</dbReference>
<keyword evidence="1" id="KW-0805">Transcription regulation</keyword>
<dbReference type="InterPro" id="IPR000835">
    <property type="entry name" value="HTH_MarR-typ"/>
</dbReference>
<sequence length="159" mass="18284">MPPDQVARQDDRRHIGYLITDVARMMRAAFDRRARQIGLTRPQWQVLSRLHRYPGITQTELAEMLEMERATAGRMLDRLERRGWLVRSADPADRRVNRLHLTAEADGIQAEMGRIATEFLDEAMSGLAEEERTILTAMMERVKLQLQTMGPRGAREDAA</sequence>
<evidence type="ECO:0000256" key="3">
    <source>
        <dbReference type="ARBA" id="ARBA00023163"/>
    </source>
</evidence>
<proteinExistence type="predicted"/>
<dbReference type="Gene3D" id="1.10.10.10">
    <property type="entry name" value="Winged helix-like DNA-binding domain superfamily/Winged helix DNA-binding domain"/>
    <property type="match status" value="1"/>
</dbReference>
<dbReference type="InterPro" id="IPR036388">
    <property type="entry name" value="WH-like_DNA-bd_sf"/>
</dbReference>
<reference evidence="5 6" key="1">
    <citation type="submission" date="2023-11" db="EMBL/GenBank/DDBJ databases">
        <title>Arctic aerobic anoxygenic photoheterotroph Sediminicoccus rosea KRV36 adapts its photosynthesis to long days of polar summer.</title>
        <authorList>
            <person name="Tomasch J."/>
            <person name="Kopejtka K."/>
            <person name="Bily T."/>
            <person name="Gardiner A.T."/>
            <person name="Gardian Z."/>
            <person name="Shivaramu S."/>
            <person name="Koblizek M."/>
            <person name="Engelhardt F."/>
            <person name="Kaftan D."/>
        </authorList>
    </citation>
    <scope>NUCLEOTIDE SEQUENCE [LARGE SCALE GENOMIC DNA]</scope>
    <source>
        <strain evidence="5 6">R-30</strain>
    </source>
</reference>
<accession>A0ABZ0PDT5</accession>
<dbReference type="EMBL" id="CP137852">
    <property type="protein sequence ID" value="WPB83865.1"/>
    <property type="molecule type" value="Genomic_DNA"/>
</dbReference>
<organism evidence="5 6">
    <name type="scientific">Sediminicoccus rosea</name>
    <dbReference type="NCBI Taxonomy" id="1225128"/>
    <lineage>
        <taxon>Bacteria</taxon>
        <taxon>Pseudomonadati</taxon>
        <taxon>Pseudomonadota</taxon>
        <taxon>Alphaproteobacteria</taxon>
        <taxon>Acetobacterales</taxon>
        <taxon>Roseomonadaceae</taxon>
        <taxon>Sediminicoccus</taxon>
    </lineage>
</organism>
<keyword evidence="6" id="KW-1185">Reference proteome</keyword>
<keyword evidence="3" id="KW-0804">Transcription</keyword>
<dbReference type="Proteomes" id="UP001305521">
    <property type="component" value="Chromosome"/>
</dbReference>
<dbReference type="PRINTS" id="PR00598">
    <property type="entry name" value="HTHMARR"/>
</dbReference>
<dbReference type="SUPFAM" id="SSF46785">
    <property type="entry name" value="Winged helix' DNA-binding domain"/>
    <property type="match status" value="1"/>
</dbReference>
<name>A0ABZ0PDT5_9PROT</name>
<dbReference type="InterPro" id="IPR036390">
    <property type="entry name" value="WH_DNA-bd_sf"/>
</dbReference>
<dbReference type="RefSeq" id="WP_318647822.1">
    <property type="nucleotide sequence ID" value="NZ_CP137852.1"/>
</dbReference>
<dbReference type="PROSITE" id="PS50995">
    <property type="entry name" value="HTH_MARR_2"/>
    <property type="match status" value="1"/>
</dbReference>
<keyword evidence="2" id="KW-0238">DNA-binding</keyword>
<dbReference type="Pfam" id="PF01047">
    <property type="entry name" value="MarR"/>
    <property type="match status" value="1"/>
</dbReference>
<evidence type="ECO:0000256" key="1">
    <source>
        <dbReference type="ARBA" id="ARBA00023015"/>
    </source>
</evidence>
<gene>
    <name evidence="5" type="ORF">R9Z33_17325</name>
</gene>
<dbReference type="SMART" id="SM00347">
    <property type="entry name" value="HTH_MARR"/>
    <property type="match status" value="1"/>
</dbReference>
<evidence type="ECO:0000313" key="6">
    <source>
        <dbReference type="Proteomes" id="UP001305521"/>
    </source>
</evidence>
<protein>
    <submittedName>
        <fullName evidence="5">MarR family transcriptional regulator</fullName>
    </submittedName>
</protein>